<accession>A0A0S1AYB0</accession>
<reference evidence="2 3" key="1">
    <citation type="journal article" date="2015" name="Genome Announc.">
        <title>Complete Genome Sequencing of Stenotrophomonas acidaminiphila ZAC14D2_NAIMI4_2, a Multidrug-Resistant Strain Isolated from Sediments of a Polluted River in Mexico, Uncovers New Antibiotic Resistance Genes and a Novel Class-II Lasso Peptide Biosynthesis Gene Cluster.</title>
        <authorList>
            <person name="Vinuesa P."/>
            <person name="Ochoa-Sanchez L.E."/>
        </authorList>
    </citation>
    <scope>NUCLEOTIDE SEQUENCE [LARGE SCALE GENOMIC DNA]</scope>
    <source>
        <strain evidence="2 3">ZAC14D2_NAIMI4_2</strain>
    </source>
</reference>
<gene>
    <name evidence="2" type="ORF">AOT14_13880</name>
</gene>
<name>A0A0S1AYB0_9GAMM</name>
<evidence type="ECO:0000313" key="3">
    <source>
        <dbReference type="Proteomes" id="UP000061010"/>
    </source>
</evidence>
<sequence>MNDYTPAPVPSTPHHRIRRVVRMVFGTVFLVSFAATCCLSLMAPLFGTRTFPATWALGVAGLSLLTAPMGWRAIARLFAGRPVAALPFFRASPLMLGLAFALAAAYFALAPRFDAAQAAFALHINTAMALQAIGAAATLLLLCTLLAVPLILLLRLLGWGGDWLWRRMSAH</sequence>
<dbReference type="PATRIC" id="fig|128780.6.peg.1401"/>
<evidence type="ECO:0008006" key="4">
    <source>
        <dbReference type="Google" id="ProtNLM"/>
    </source>
</evidence>
<dbReference type="KEGG" id="sacz:AOT14_13880"/>
<keyword evidence="3" id="KW-1185">Reference proteome</keyword>
<keyword evidence="1" id="KW-1133">Transmembrane helix</keyword>
<feature type="transmembrane region" description="Helical" evidence="1">
    <location>
        <begin position="55"/>
        <end position="75"/>
    </location>
</feature>
<keyword evidence="1" id="KW-0812">Transmembrane</keyword>
<evidence type="ECO:0000256" key="1">
    <source>
        <dbReference type="SAM" id="Phobius"/>
    </source>
</evidence>
<dbReference type="AlphaFoldDB" id="A0A0S1AYB0"/>
<protein>
    <recommendedName>
        <fullName evidence="4">Transmembrane protein</fullName>
    </recommendedName>
</protein>
<keyword evidence="1" id="KW-0472">Membrane</keyword>
<dbReference type="Proteomes" id="UP000061010">
    <property type="component" value="Chromosome"/>
</dbReference>
<feature type="transmembrane region" description="Helical" evidence="1">
    <location>
        <begin position="87"/>
        <end position="109"/>
    </location>
</feature>
<dbReference type="EMBL" id="CP012900">
    <property type="protein sequence ID" value="ALJ27791.1"/>
    <property type="molecule type" value="Genomic_DNA"/>
</dbReference>
<organism evidence="2 3">
    <name type="scientific">Stenotrophomonas acidaminiphila</name>
    <dbReference type="NCBI Taxonomy" id="128780"/>
    <lineage>
        <taxon>Bacteria</taxon>
        <taxon>Pseudomonadati</taxon>
        <taxon>Pseudomonadota</taxon>
        <taxon>Gammaproteobacteria</taxon>
        <taxon>Lysobacterales</taxon>
        <taxon>Lysobacteraceae</taxon>
        <taxon>Stenotrophomonas</taxon>
    </lineage>
</organism>
<feature type="transmembrane region" description="Helical" evidence="1">
    <location>
        <begin position="129"/>
        <end position="157"/>
    </location>
</feature>
<proteinExistence type="predicted"/>
<feature type="transmembrane region" description="Helical" evidence="1">
    <location>
        <begin position="20"/>
        <end position="43"/>
    </location>
</feature>
<evidence type="ECO:0000313" key="2">
    <source>
        <dbReference type="EMBL" id="ALJ27791.1"/>
    </source>
</evidence>